<dbReference type="InterPro" id="IPR036388">
    <property type="entry name" value="WH-like_DNA-bd_sf"/>
</dbReference>
<dbReference type="InterPro" id="IPR016032">
    <property type="entry name" value="Sig_transdc_resp-reg_C-effctor"/>
</dbReference>
<dbReference type="PRINTS" id="PR00038">
    <property type="entry name" value="HTHLUXR"/>
</dbReference>
<dbReference type="SMART" id="SM00421">
    <property type="entry name" value="HTH_LUXR"/>
    <property type="match status" value="1"/>
</dbReference>
<dbReference type="EMBL" id="MSCN01000001">
    <property type="protein sequence ID" value="PQJ79694.1"/>
    <property type="molecule type" value="Genomic_DNA"/>
</dbReference>
<proteinExistence type="predicted"/>
<organism evidence="2 3">
    <name type="scientific">Polaribacter porphyrae</name>
    <dbReference type="NCBI Taxonomy" id="1137780"/>
    <lineage>
        <taxon>Bacteria</taxon>
        <taxon>Pseudomonadati</taxon>
        <taxon>Bacteroidota</taxon>
        <taxon>Flavobacteriia</taxon>
        <taxon>Flavobacteriales</taxon>
        <taxon>Flavobacteriaceae</taxon>
    </lineage>
</organism>
<accession>A0A2S7WQ39</accession>
<dbReference type="GO" id="GO:0003677">
    <property type="term" value="F:DNA binding"/>
    <property type="evidence" value="ECO:0007669"/>
    <property type="project" value="InterPro"/>
</dbReference>
<evidence type="ECO:0000313" key="2">
    <source>
        <dbReference type="EMBL" id="PQJ79694.1"/>
    </source>
</evidence>
<dbReference type="GO" id="GO:0006355">
    <property type="term" value="P:regulation of DNA-templated transcription"/>
    <property type="evidence" value="ECO:0007669"/>
    <property type="project" value="InterPro"/>
</dbReference>
<protein>
    <recommendedName>
        <fullName evidence="1">HTH luxR-type domain-containing protein</fullName>
    </recommendedName>
</protein>
<dbReference type="InterPro" id="IPR000792">
    <property type="entry name" value="Tscrpt_reg_LuxR_C"/>
</dbReference>
<keyword evidence="3" id="KW-1185">Reference proteome</keyword>
<dbReference type="AlphaFoldDB" id="A0A2S7WQ39"/>
<dbReference type="Proteomes" id="UP000238882">
    <property type="component" value="Unassembled WGS sequence"/>
</dbReference>
<dbReference type="Pfam" id="PF00196">
    <property type="entry name" value="GerE"/>
    <property type="match status" value="1"/>
</dbReference>
<sequence length="70" mass="7788">MENPTTQSLITSTEKEILKSIQSGLTSNQIAALRGCSAKTVEKHRSNIIKKLHLKPTNNALLLWCIETKI</sequence>
<dbReference type="Gene3D" id="1.10.10.10">
    <property type="entry name" value="Winged helix-like DNA-binding domain superfamily/Winged helix DNA-binding domain"/>
    <property type="match status" value="1"/>
</dbReference>
<name>A0A2S7WQ39_9FLAO</name>
<reference evidence="2 3" key="1">
    <citation type="submission" date="2016-12" db="EMBL/GenBank/DDBJ databases">
        <title>Trade-off between light-utilization and light-protection in marine flavobacteria.</title>
        <authorList>
            <person name="Kumagai Y."/>
            <person name="Yoshizawa S."/>
            <person name="Kogure K."/>
            <person name="Iwasaki W."/>
        </authorList>
    </citation>
    <scope>NUCLEOTIDE SEQUENCE [LARGE SCALE GENOMIC DNA]</scope>
    <source>
        <strain evidence="2 3">NBRC 108759</strain>
    </source>
</reference>
<dbReference type="SUPFAM" id="SSF46894">
    <property type="entry name" value="C-terminal effector domain of the bipartite response regulators"/>
    <property type="match status" value="1"/>
</dbReference>
<dbReference type="OrthoDB" id="9797341at2"/>
<dbReference type="RefSeq" id="WP_105016290.1">
    <property type="nucleotide sequence ID" value="NZ_MSCN01000001.1"/>
</dbReference>
<feature type="domain" description="HTH luxR-type" evidence="1">
    <location>
        <begin position="3"/>
        <end position="69"/>
    </location>
</feature>
<evidence type="ECO:0000259" key="1">
    <source>
        <dbReference type="PROSITE" id="PS50043"/>
    </source>
</evidence>
<gene>
    <name evidence="2" type="ORF">BTO18_11150</name>
</gene>
<dbReference type="CDD" id="cd06170">
    <property type="entry name" value="LuxR_C_like"/>
    <property type="match status" value="1"/>
</dbReference>
<dbReference type="PROSITE" id="PS50043">
    <property type="entry name" value="HTH_LUXR_2"/>
    <property type="match status" value="1"/>
</dbReference>
<comment type="caution">
    <text evidence="2">The sequence shown here is derived from an EMBL/GenBank/DDBJ whole genome shotgun (WGS) entry which is preliminary data.</text>
</comment>
<evidence type="ECO:0000313" key="3">
    <source>
        <dbReference type="Proteomes" id="UP000238882"/>
    </source>
</evidence>